<dbReference type="InterPro" id="IPR027417">
    <property type="entry name" value="P-loop_NTPase"/>
</dbReference>
<dbReference type="RefSeq" id="WP_203386056.1">
    <property type="nucleotide sequence ID" value="NZ_CP064781.1"/>
</dbReference>
<dbReference type="Proteomes" id="UP000663444">
    <property type="component" value="Chromosome"/>
</dbReference>
<dbReference type="Gene3D" id="3.40.50.300">
    <property type="entry name" value="P-loop containing nucleotide triphosphate hydrolases"/>
    <property type="match status" value="1"/>
</dbReference>
<name>A0A974PWI7_9RHOO</name>
<evidence type="ECO:0000313" key="2">
    <source>
        <dbReference type="Proteomes" id="UP000663444"/>
    </source>
</evidence>
<dbReference type="InterPro" id="IPR047610">
    <property type="entry name" value="ImuA_translesion"/>
</dbReference>
<evidence type="ECO:0000313" key="1">
    <source>
        <dbReference type="EMBL" id="QRJ62524.1"/>
    </source>
</evidence>
<accession>A0A974PWI7</accession>
<reference evidence="1" key="1">
    <citation type="submission" date="2020-11" db="EMBL/GenBank/DDBJ databases">
        <title>Azospira restricta DSM 18626 genome sequence.</title>
        <authorList>
            <person name="Moe W.M."/>
        </authorList>
    </citation>
    <scope>NUCLEOTIDE SEQUENCE</scope>
    <source>
        <strain evidence="1">DSM 18626</strain>
    </source>
</reference>
<dbReference type="SUPFAM" id="SSF52540">
    <property type="entry name" value="P-loop containing nucleoside triphosphate hydrolases"/>
    <property type="match status" value="1"/>
</dbReference>
<sequence>MSAGAAAAAGQPDLADVLARSDVWRGDTLAQAPLPGVPSGFGELDAELPGAGWPRGGLVELLPERRGIGEMALLMPALARISSAELAWVVCVAPPLPPYAPAWAAAGVSLSRLLVTRAAGGDAAWACARALEADGVGALVAWLPAADASTLRRLQLLAEKSRTLIFLFRPAAAVRESSPAPLRIALAAGRTAGRLSLNLLKRRGGARAAPLELDLARPAPLSSAFHVVAGAAPSAAAARSLSPAAAA</sequence>
<dbReference type="EMBL" id="CP064781">
    <property type="protein sequence ID" value="QRJ62524.1"/>
    <property type="molecule type" value="Genomic_DNA"/>
</dbReference>
<proteinExistence type="predicted"/>
<dbReference type="AlphaFoldDB" id="A0A974PWI7"/>
<keyword evidence="2" id="KW-1185">Reference proteome</keyword>
<gene>
    <name evidence="1" type="primary">imuA</name>
    <name evidence="1" type="ORF">IWH25_12110</name>
</gene>
<dbReference type="NCBIfam" id="NF033429">
    <property type="entry name" value="ImuA_translesion"/>
    <property type="match status" value="1"/>
</dbReference>
<dbReference type="KEGG" id="ares:IWH25_12110"/>
<organism evidence="1 2">
    <name type="scientific">Azospira restricta</name>
    <dbReference type="NCBI Taxonomy" id="404405"/>
    <lineage>
        <taxon>Bacteria</taxon>
        <taxon>Pseudomonadati</taxon>
        <taxon>Pseudomonadota</taxon>
        <taxon>Betaproteobacteria</taxon>
        <taxon>Rhodocyclales</taxon>
        <taxon>Rhodocyclaceae</taxon>
        <taxon>Azospira</taxon>
    </lineage>
</organism>
<dbReference type="InterPro" id="IPR017166">
    <property type="entry name" value="UCP037290"/>
</dbReference>
<dbReference type="PIRSF" id="PIRSF037290">
    <property type="entry name" value="UCP037290"/>
    <property type="match status" value="1"/>
</dbReference>
<protein>
    <submittedName>
        <fullName evidence="1">Translesion DNA synthesis-associated protein ImuA</fullName>
    </submittedName>
</protein>